<reference evidence="1 2" key="1">
    <citation type="submission" date="2019-06" db="EMBL/GenBank/DDBJ databases">
        <title>Complete genome sequence of Methanoculleus chikugoensis strain MG62.</title>
        <authorList>
            <person name="Asakawa S."/>
            <person name="Dianou D."/>
        </authorList>
    </citation>
    <scope>NUCLEOTIDE SEQUENCE [LARGE SCALE GENOMIC DNA]</scope>
    <source>
        <strain evidence="1 2">MG62</strain>
    </source>
</reference>
<dbReference type="RefSeq" id="WP_221056299.1">
    <property type="nucleotide sequence ID" value="NZ_AP019781.1"/>
</dbReference>
<gene>
    <name evidence="1" type="ORF">MchiMG62_13030</name>
</gene>
<dbReference type="Proteomes" id="UP000824969">
    <property type="component" value="Chromosome"/>
</dbReference>
<accession>A0ABN5XHU7</accession>
<dbReference type="GeneID" id="66130828"/>
<evidence type="ECO:0000313" key="1">
    <source>
        <dbReference type="EMBL" id="BBL68122.1"/>
    </source>
</evidence>
<protein>
    <recommendedName>
        <fullName evidence="3">Zinc ribbon domain-containing protein</fullName>
    </recommendedName>
</protein>
<dbReference type="EMBL" id="AP019781">
    <property type="protein sequence ID" value="BBL68122.1"/>
    <property type="molecule type" value="Genomic_DNA"/>
</dbReference>
<proteinExistence type="predicted"/>
<evidence type="ECO:0008006" key="3">
    <source>
        <dbReference type="Google" id="ProtNLM"/>
    </source>
</evidence>
<organism evidence="1 2">
    <name type="scientific">Methanoculleus chikugoensis</name>
    <dbReference type="NCBI Taxonomy" id="118126"/>
    <lineage>
        <taxon>Archaea</taxon>
        <taxon>Methanobacteriati</taxon>
        <taxon>Methanobacteriota</taxon>
        <taxon>Stenosarchaea group</taxon>
        <taxon>Methanomicrobia</taxon>
        <taxon>Methanomicrobiales</taxon>
        <taxon>Methanomicrobiaceae</taxon>
        <taxon>Methanoculleus</taxon>
    </lineage>
</organism>
<sequence length="101" mass="10624">MAAAVESLDTPLAEDAVLRVTVLATCSCCGAILREGDRFCTGCGTPQTMEAAAERLGDLLAKDAGIARDDPRLQAALARVRNEEPEAWNALLKKIGPRATA</sequence>
<evidence type="ECO:0000313" key="2">
    <source>
        <dbReference type="Proteomes" id="UP000824969"/>
    </source>
</evidence>
<name>A0ABN5XHU7_9EURY</name>
<keyword evidence="2" id="KW-1185">Reference proteome</keyword>